<name>K9HUX6_9PROT</name>
<dbReference type="Proteomes" id="UP000009881">
    <property type="component" value="Unassembled WGS sequence"/>
</dbReference>
<evidence type="ECO:0000256" key="8">
    <source>
        <dbReference type="ARBA" id="ARBA00023065"/>
    </source>
</evidence>
<evidence type="ECO:0000256" key="2">
    <source>
        <dbReference type="ARBA" id="ARBA00022448"/>
    </source>
</evidence>
<dbReference type="PANTHER" id="PTHR32024">
    <property type="entry name" value="TRK SYSTEM POTASSIUM UPTAKE PROTEIN TRKG-RELATED"/>
    <property type="match status" value="1"/>
</dbReference>
<dbReference type="GO" id="GO:0046872">
    <property type="term" value="F:metal ion binding"/>
    <property type="evidence" value="ECO:0007669"/>
    <property type="project" value="UniProtKB-KW"/>
</dbReference>
<proteinExistence type="inferred from homology"/>
<protein>
    <recommendedName>
        <fullName evidence="10">Trk system potassium uptake protein</fullName>
    </recommendedName>
</protein>
<evidence type="ECO:0000256" key="3">
    <source>
        <dbReference type="ARBA" id="ARBA00022475"/>
    </source>
</evidence>
<keyword evidence="8 10" id="KW-0406">Ion transport</keyword>
<comment type="similarity">
    <text evidence="10">Belongs to the TrkH potassium transport family.</text>
</comment>
<evidence type="ECO:0000256" key="9">
    <source>
        <dbReference type="ARBA" id="ARBA00023136"/>
    </source>
</evidence>
<keyword evidence="6 10" id="KW-0630">Potassium</keyword>
<evidence type="ECO:0000256" key="1">
    <source>
        <dbReference type="ARBA" id="ARBA00004651"/>
    </source>
</evidence>
<evidence type="ECO:0000256" key="5">
    <source>
        <dbReference type="ARBA" id="ARBA00022692"/>
    </source>
</evidence>
<keyword evidence="11" id="KW-0479">Metal-binding</keyword>
<dbReference type="GO" id="GO:0005886">
    <property type="term" value="C:plasma membrane"/>
    <property type="evidence" value="ECO:0007669"/>
    <property type="project" value="UniProtKB-SubCell"/>
</dbReference>
<feature type="transmembrane region" description="Helical" evidence="12">
    <location>
        <begin position="180"/>
        <end position="202"/>
    </location>
</feature>
<dbReference type="STRING" id="1238182.C882_3125"/>
<comment type="caution">
    <text evidence="13">The sequence shown here is derived from an EMBL/GenBank/DDBJ whole genome shotgun (WGS) entry which is preliminary data.</text>
</comment>
<accession>K9HUX6</accession>
<evidence type="ECO:0000313" key="13">
    <source>
        <dbReference type="EMBL" id="EKV32061.1"/>
    </source>
</evidence>
<feature type="binding site" evidence="11">
    <location>
        <position position="113"/>
    </location>
    <ligand>
        <name>K(+)</name>
        <dbReference type="ChEBI" id="CHEBI:29103"/>
    </ligand>
</feature>
<feature type="binding site" evidence="11">
    <location>
        <position position="433"/>
    </location>
    <ligand>
        <name>K(+)</name>
        <dbReference type="ChEBI" id="CHEBI:29103"/>
    </ligand>
</feature>
<dbReference type="Pfam" id="PF02386">
    <property type="entry name" value="TrkH"/>
    <property type="match status" value="1"/>
</dbReference>
<evidence type="ECO:0000256" key="11">
    <source>
        <dbReference type="PIRSR" id="PIRSR006247-1"/>
    </source>
</evidence>
<dbReference type="eggNOG" id="COG0168">
    <property type="taxonomic scope" value="Bacteria"/>
</dbReference>
<dbReference type="InterPro" id="IPR003445">
    <property type="entry name" value="Cat_transpt"/>
</dbReference>
<keyword evidence="14" id="KW-1185">Reference proteome</keyword>
<evidence type="ECO:0000256" key="12">
    <source>
        <dbReference type="SAM" id="Phobius"/>
    </source>
</evidence>
<keyword evidence="10" id="KW-0997">Cell inner membrane</keyword>
<keyword evidence="3 10" id="KW-1003">Cell membrane</keyword>
<feature type="transmembrane region" description="Helical" evidence="12">
    <location>
        <begin position="134"/>
        <end position="154"/>
    </location>
</feature>
<feature type="transmembrane region" description="Helical" evidence="12">
    <location>
        <begin position="272"/>
        <end position="291"/>
    </location>
</feature>
<feature type="binding site" evidence="11">
    <location>
        <position position="432"/>
    </location>
    <ligand>
        <name>K(+)</name>
        <dbReference type="ChEBI" id="CHEBI:29103"/>
    </ligand>
</feature>
<organism evidence="13 14">
    <name type="scientific">Caenispirillum salinarum AK4</name>
    <dbReference type="NCBI Taxonomy" id="1238182"/>
    <lineage>
        <taxon>Bacteria</taxon>
        <taxon>Pseudomonadati</taxon>
        <taxon>Pseudomonadota</taxon>
        <taxon>Alphaproteobacteria</taxon>
        <taxon>Rhodospirillales</taxon>
        <taxon>Novispirillaceae</taxon>
        <taxon>Caenispirillum</taxon>
    </lineage>
</organism>
<feature type="binding site" evidence="11">
    <location>
        <position position="220"/>
    </location>
    <ligand>
        <name>K(+)</name>
        <dbReference type="ChEBI" id="CHEBI:29103"/>
    </ligand>
</feature>
<evidence type="ECO:0000256" key="4">
    <source>
        <dbReference type="ARBA" id="ARBA00022538"/>
    </source>
</evidence>
<keyword evidence="4 10" id="KW-0633">Potassium transport</keyword>
<feature type="transmembrane region" description="Helical" evidence="12">
    <location>
        <begin position="12"/>
        <end position="34"/>
    </location>
</feature>
<keyword evidence="5 12" id="KW-0812">Transmembrane</keyword>
<evidence type="ECO:0000313" key="14">
    <source>
        <dbReference type="Proteomes" id="UP000009881"/>
    </source>
</evidence>
<dbReference type="PIRSF" id="PIRSF006247">
    <property type="entry name" value="TrkH"/>
    <property type="match status" value="1"/>
</dbReference>
<dbReference type="InterPro" id="IPR004772">
    <property type="entry name" value="TrkH"/>
</dbReference>
<dbReference type="GO" id="GO:0015379">
    <property type="term" value="F:potassium:chloride symporter activity"/>
    <property type="evidence" value="ECO:0007669"/>
    <property type="project" value="InterPro"/>
</dbReference>
<keyword evidence="9 10" id="KW-0472">Membrane</keyword>
<evidence type="ECO:0000256" key="10">
    <source>
        <dbReference type="PIRNR" id="PIRNR006247"/>
    </source>
</evidence>
<feature type="transmembrane region" description="Helical" evidence="12">
    <location>
        <begin position="73"/>
        <end position="94"/>
    </location>
</feature>
<sequence length="483" mass="51934">MITNIDFRPVTLIIGWLLLVLSGGMILPLVVDLYVGNPDWQVFAIAGGLGVFIGGALVLTSRAANLAFSLRQAFLVTNLAWLCLPAFAALPLWLAGLSYTDAFFEAMSGITTTGATVMTGLDLAPPGLLLWRSVLQWLGGLGIIIMALTILPMLRVGGMQMFRVEAFEAQEKILPRATQLAGALVGLYIGLTFLTAFLLWLAGMSGFDSTAHAMTTIATGGYSTRDASVGAFDNVWVDVIITCGMITGGIPFLLLLQALRGQGGRLVRDTQVHWYIGSLAVFILLVAWWLWAYDGFEFGTALRYAAFNVTSVMTGTGYATADFNAWTGFPVAALFCLMFVGGCAGSTTCAIKIFRFQILYETARVQIKRLLQPHGVFIPYFNHRPIQAGVAEAVMGFFFLYLLSCAFLAMALGLMGLDLVTAVSGAVTAISNVGPGLGDTIGPAGNFAPLPDAAKWLLAFGMLLGRLELYTVLVLLLPRFWRD</sequence>
<keyword evidence="2 10" id="KW-0813">Transport</keyword>
<evidence type="ECO:0000256" key="6">
    <source>
        <dbReference type="ARBA" id="ARBA00022958"/>
    </source>
</evidence>
<dbReference type="EMBL" id="ANHY01000004">
    <property type="protein sequence ID" value="EKV32061.1"/>
    <property type="molecule type" value="Genomic_DNA"/>
</dbReference>
<comment type="subcellular location">
    <subcellularLocation>
        <location evidence="10">Cell inner membrane</location>
        <topology evidence="10">Multi-pass membrane protein</topology>
    </subcellularLocation>
    <subcellularLocation>
        <location evidence="1">Cell membrane</location>
        <topology evidence="1">Multi-pass membrane protein</topology>
    </subcellularLocation>
</comment>
<feature type="transmembrane region" description="Helical" evidence="12">
    <location>
        <begin position="456"/>
        <end position="477"/>
    </location>
</feature>
<reference evidence="13 14" key="1">
    <citation type="journal article" date="2013" name="Genome Announc.">
        <title>Draft Genome Sequence of an Alphaproteobacterium, Caenispirillum salinarum AK4(T), Isolated from a Solar Saltern.</title>
        <authorList>
            <person name="Khatri I."/>
            <person name="Singh A."/>
            <person name="Korpole S."/>
            <person name="Pinnaka A.K."/>
            <person name="Subramanian S."/>
        </authorList>
    </citation>
    <scope>NUCLEOTIDE SEQUENCE [LARGE SCALE GENOMIC DNA]</scope>
    <source>
        <strain evidence="13 14">AK4</strain>
    </source>
</reference>
<dbReference type="AlphaFoldDB" id="K9HUX6"/>
<feature type="transmembrane region" description="Helical" evidence="12">
    <location>
        <begin position="331"/>
        <end position="354"/>
    </location>
</feature>
<feature type="transmembrane region" description="Helical" evidence="12">
    <location>
        <begin position="235"/>
        <end position="260"/>
    </location>
</feature>
<evidence type="ECO:0000256" key="7">
    <source>
        <dbReference type="ARBA" id="ARBA00022989"/>
    </source>
</evidence>
<keyword evidence="7 12" id="KW-1133">Transmembrane helix</keyword>
<feature type="binding site" evidence="11">
    <location>
        <position position="112"/>
    </location>
    <ligand>
        <name>K(+)</name>
        <dbReference type="ChEBI" id="CHEBI:29103"/>
    </ligand>
</feature>
<feature type="transmembrane region" description="Helical" evidence="12">
    <location>
        <begin position="393"/>
        <end position="415"/>
    </location>
</feature>
<feature type="binding site" evidence="11">
    <location>
        <position position="316"/>
    </location>
    <ligand>
        <name>K(+)</name>
        <dbReference type="ChEBI" id="CHEBI:29103"/>
    </ligand>
</feature>
<dbReference type="RefSeq" id="WP_009539322.1">
    <property type="nucleotide sequence ID" value="NZ_ANHY01000004.1"/>
</dbReference>
<dbReference type="PANTHER" id="PTHR32024:SF3">
    <property type="entry name" value="TRK SYSTEM POTASSIUM UPTAKE PROTEIN"/>
    <property type="match status" value="1"/>
</dbReference>
<dbReference type="PATRIC" id="fig|1238182.3.peg.873"/>
<gene>
    <name evidence="13" type="ORF">C882_3125</name>
</gene>
<feature type="transmembrane region" description="Helical" evidence="12">
    <location>
        <begin position="40"/>
        <end position="61"/>
    </location>
</feature>
<comment type="function">
    <text evidence="10">Low-affinity potassium transport system. Interacts with Trk system potassium uptake protein TrkA.</text>
</comment>